<evidence type="ECO:0000313" key="5">
    <source>
        <dbReference type="Proteomes" id="UP000507470"/>
    </source>
</evidence>
<organism evidence="4 5">
    <name type="scientific">Mytilus coruscus</name>
    <name type="common">Sea mussel</name>
    <dbReference type="NCBI Taxonomy" id="42192"/>
    <lineage>
        <taxon>Eukaryota</taxon>
        <taxon>Metazoa</taxon>
        <taxon>Spiralia</taxon>
        <taxon>Lophotrochozoa</taxon>
        <taxon>Mollusca</taxon>
        <taxon>Bivalvia</taxon>
        <taxon>Autobranchia</taxon>
        <taxon>Pteriomorphia</taxon>
        <taxon>Mytilida</taxon>
        <taxon>Mytiloidea</taxon>
        <taxon>Mytilidae</taxon>
        <taxon>Mytilinae</taxon>
        <taxon>Mytilus</taxon>
    </lineage>
</organism>
<keyword evidence="1" id="KW-0479">Metal-binding</keyword>
<evidence type="ECO:0000313" key="4">
    <source>
        <dbReference type="EMBL" id="CAC5391593.1"/>
    </source>
</evidence>
<feature type="domain" description="B box-type" evidence="3">
    <location>
        <begin position="68"/>
        <end position="109"/>
    </location>
</feature>
<dbReference type="PANTHER" id="PTHR25462">
    <property type="entry name" value="BONUS, ISOFORM C-RELATED"/>
    <property type="match status" value="1"/>
</dbReference>
<dbReference type="SMART" id="SM00336">
    <property type="entry name" value="BBOX"/>
    <property type="match status" value="2"/>
</dbReference>
<accession>A0A6J8C5M0</accession>
<evidence type="ECO:0000256" key="2">
    <source>
        <dbReference type="SAM" id="Coils"/>
    </source>
</evidence>
<dbReference type="GO" id="GO:0008270">
    <property type="term" value="F:zinc ion binding"/>
    <property type="evidence" value="ECO:0007669"/>
    <property type="project" value="UniProtKB-KW"/>
</dbReference>
<protein>
    <recommendedName>
        <fullName evidence="3">B box-type domain-containing protein</fullName>
    </recommendedName>
</protein>
<dbReference type="OrthoDB" id="6190425at2759"/>
<reference evidence="4 5" key="1">
    <citation type="submission" date="2020-06" db="EMBL/GenBank/DDBJ databases">
        <authorList>
            <person name="Li R."/>
            <person name="Bekaert M."/>
        </authorList>
    </citation>
    <scope>NUCLEOTIDE SEQUENCE [LARGE SCALE GENOMIC DNA]</scope>
    <source>
        <strain evidence="5">wild</strain>
    </source>
</reference>
<dbReference type="Gene3D" id="3.30.160.60">
    <property type="entry name" value="Classic Zinc Finger"/>
    <property type="match status" value="1"/>
</dbReference>
<dbReference type="Gene3D" id="2.120.10.30">
    <property type="entry name" value="TolB, C-terminal domain"/>
    <property type="match status" value="1"/>
</dbReference>
<sequence>MAQNMSICNFCELSNEIKWKCINCDMILCAECKTIKHSKFKGFELHTIIELNRLGTKEVISAIRKLDLQKIMCTCHCDEKCCLYCEDCRLPICLSCILEKHSGHKAARIGFVYDNQNSELEQFRSSVEMELSLCAEQCDRKQRFLNSYSTIKEKILEREKLLKGFITAQAANLMKELDDIYSYDDTSFAKEEEKLQKYEKDMKRKKAIVDEVLDSCDARSVFNTLDQIDFKLPEKFFKELPQEHITFFTLGEPVVDIKFNMWPLKKAPRMVEIIEIYDTGKLDISKLKTLKNGTYVMTDDRHSTLKQFFFQDHKCEFVKSIDASVFDITVTNEAFVLASYGDSEVIYNITESRNEIFKSLLSPRLARGIHVDENNKLFVGFIDPNNIYQTGIVVFDLKSDQVQEFAIHADSDSFIIPDKITTKLNGDICVIQSKIVTSWIGIVILYEFSHPLAQVKWIYKGHKIINSSLEFSPCDIVTTTTDLVLTSDLLTKTIHVLSSNGDFLTLIGEQEGVFSPRSLIINKEGRLLIGSFQTDDDCSKIYVAKFVT</sequence>
<feature type="domain" description="B box-type" evidence="3">
    <location>
        <begin position="3"/>
        <end position="51"/>
    </location>
</feature>
<dbReference type="AlphaFoldDB" id="A0A6J8C5M0"/>
<keyword evidence="1" id="KW-0862">Zinc</keyword>
<dbReference type="EMBL" id="CACVKT020004797">
    <property type="protein sequence ID" value="CAC5391593.1"/>
    <property type="molecule type" value="Genomic_DNA"/>
</dbReference>
<dbReference type="InterPro" id="IPR000315">
    <property type="entry name" value="Znf_B-box"/>
</dbReference>
<proteinExistence type="predicted"/>
<keyword evidence="2" id="KW-0175">Coiled coil</keyword>
<feature type="coiled-coil region" evidence="2">
    <location>
        <begin position="188"/>
        <end position="215"/>
    </location>
</feature>
<dbReference type="CDD" id="cd19757">
    <property type="entry name" value="Bbox1"/>
    <property type="match status" value="1"/>
</dbReference>
<keyword evidence="5" id="KW-1185">Reference proteome</keyword>
<dbReference type="Proteomes" id="UP000507470">
    <property type="component" value="Unassembled WGS sequence"/>
</dbReference>
<evidence type="ECO:0000259" key="3">
    <source>
        <dbReference type="PROSITE" id="PS50119"/>
    </source>
</evidence>
<dbReference type="InterPro" id="IPR011042">
    <property type="entry name" value="6-blade_b-propeller_TolB-like"/>
</dbReference>
<dbReference type="PROSITE" id="PS50119">
    <property type="entry name" value="ZF_BBOX"/>
    <property type="match status" value="2"/>
</dbReference>
<dbReference type="InterPro" id="IPR047153">
    <property type="entry name" value="TRIM45/56/19-like"/>
</dbReference>
<keyword evidence="1" id="KW-0863">Zinc-finger</keyword>
<dbReference type="SUPFAM" id="SSF57845">
    <property type="entry name" value="B-box zinc-binding domain"/>
    <property type="match status" value="1"/>
</dbReference>
<evidence type="ECO:0000256" key="1">
    <source>
        <dbReference type="PROSITE-ProRule" id="PRU00024"/>
    </source>
</evidence>
<dbReference type="PANTHER" id="PTHR25462:SF296">
    <property type="entry name" value="MEIOTIC P26, ISOFORM F"/>
    <property type="match status" value="1"/>
</dbReference>
<name>A0A6J8C5M0_MYTCO</name>
<gene>
    <name evidence="4" type="ORF">MCOR_26596</name>
</gene>
<dbReference type="SUPFAM" id="SSF101898">
    <property type="entry name" value="NHL repeat"/>
    <property type="match status" value="1"/>
</dbReference>
<dbReference type="CDD" id="cd19756">
    <property type="entry name" value="Bbox2"/>
    <property type="match status" value="1"/>
</dbReference>